<dbReference type="NCBIfam" id="TIGR01983">
    <property type="entry name" value="UbiG"/>
    <property type="match status" value="1"/>
</dbReference>
<dbReference type="GO" id="GO:0010420">
    <property type="term" value="F:polyprenyldihydroxybenzoate methyltransferase activity"/>
    <property type="evidence" value="ECO:0007669"/>
    <property type="project" value="InterPro"/>
</dbReference>
<keyword evidence="2 6" id="KW-0808">Transferase</keyword>
<keyword evidence="1 6" id="KW-0489">Methyltransferase</keyword>
<dbReference type="SUPFAM" id="SSF53335">
    <property type="entry name" value="S-adenosyl-L-methionine-dependent methyltransferases"/>
    <property type="match status" value="1"/>
</dbReference>
<sequence length="244" mass="27678">MERNNLAFYDQQADQWWNETATIFPLSKLNPLRFQYFDRFIQDWNGLKVLDVGCGGGYTCEFLAQRGATVTGIDPSAACIEAAKRHAEQMGLTIDYHVGMGETLPFGNDCFDVVVCVDVLEHVKSVATTVTEISRVIGPGGLFCFDTINRTWQSRWLMIWLLEDVLRQIPRGIHDWHQFVPPEDLHQQLVHVGFSQVTLQGFDLFGRTPLAQISNLIHFLKTGEFRVQFDDNTGVMYIGAAQMS</sequence>
<evidence type="ECO:0000256" key="2">
    <source>
        <dbReference type="ARBA" id="ARBA00022679"/>
    </source>
</evidence>
<dbReference type="Pfam" id="PF08241">
    <property type="entry name" value="Methyltransf_11"/>
    <property type="match status" value="1"/>
</dbReference>
<name>B0C5W7_ACAM1</name>
<dbReference type="CDD" id="cd02440">
    <property type="entry name" value="AdoMet_MTases"/>
    <property type="match status" value="1"/>
</dbReference>
<dbReference type="AlphaFoldDB" id="B0C5W7"/>
<evidence type="ECO:0000256" key="4">
    <source>
        <dbReference type="ARBA" id="ARBA00022691"/>
    </source>
</evidence>
<dbReference type="RefSeq" id="WP_012165250.1">
    <property type="nucleotide sequence ID" value="NC_009925.1"/>
</dbReference>
<keyword evidence="7" id="KW-1185">Reference proteome</keyword>
<dbReference type="PANTHER" id="PTHR43464">
    <property type="entry name" value="METHYLTRANSFERASE"/>
    <property type="match status" value="1"/>
</dbReference>
<dbReference type="OrthoDB" id="9772751at2"/>
<keyword evidence="6" id="KW-0830">Ubiquinone</keyword>
<dbReference type="Proteomes" id="UP000000268">
    <property type="component" value="Chromosome"/>
</dbReference>
<evidence type="ECO:0000256" key="3">
    <source>
        <dbReference type="ARBA" id="ARBA00022688"/>
    </source>
</evidence>
<organism evidence="6 7">
    <name type="scientific">Acaryochloris marina (strain MBIC 11017)</name>
    <dbReference type="NCBI Taxonomy" id="329726"/>
    <lineage>
        <taxon>Bacteria</taxon>
        <taxon>Bacillati</taxon>
        <taxon>Cyanobacteriota</taxon>
        <taxon>Cyanophyceae</taxon>
        <taxon>Acaryochloridales</taxon>
        <taxon>Acaryochloridaceae</taxon>
        <taxon>Acaryochloris</taxon>
    </lineage>
</organism>
<keyword evidence="3" id="KW-0831">Ubiquinone biosynthesis</keyword>
<dbReference type="KEGG" id="amr:AM1_5013"/>
<evidence type="ECO:0000313" key="6">
    <source>
        <dbReference type="EMBL" id="ABW29979.1"/>
    </source>
</evidence>
<reference evidence="6 7" key="1">
    <citation type="journal article" date="2008" name="Proc. Natl. Acad. Sci. U.S.A.">
        <title>Niche adaptation and genome expansion in the chlorophyll d-producing cyanobacterium Acaryochloris marina.</title>
        <authorList>
            <person name="Swingley W.D."/>
            <person name="Chen M."/>
            <person name="Cheung P.C."/>
            <person name="Conrad A.L."/>
            <person name="Dejesa L.C."/>
            <person name="Hao J."/>
            <person name="Honchak B.M."/>
            <person name="Karbach L.E."/>
            <person name="Kurdoglu A."/>
            <person name="Lahiri S."/>
            <person name="Mastrian S.D."/>
            <person name="Miyashita H."/>
            <person name="Page L."/>
            <person name="Ramakrishna P."/>
            <person name="Satoh S."/>
            <person name="Sattley W.M."/>
            <person name="Shimada Y."/>
            <person name="Taylor H.L."/>
            <person name="Tomo T."/>
            <person name="Tsuchiya T."/>
            <person name="Wang Z.T."/>
            <person name="Raymond J."/>
            <person name="Mimuro M."/>
            <person name="Blankenship R.E."/>
            <person name="Touchman J.W."/>
        </authorList>
    </citation>
    <scope>NUCLEOTIDE SEQUENCE [LARGE SCALE GENOMIC DNA]</scope>
    <source>
        <strain evidence="7">MBIC 11017</strain>
    </source>
</reference>
<accession>B0C5W7</accession>
<dbReference type="STRING" id="329726.AM1_5013"/>
<proteinExistence type="predicted"/>
<dbReference type="InterPro" id="IPR013216">
    <property type="entry name" value="Methyltransf_11"/>
</dbReference>
<dbReference type="InterPro" id="IPR010233">
    <property type="entry name" value="UbiG_MeTrfase"/>
</dbReference>
<dbReference type="InterPro" id="IPR029063">
    <property type="entry name" value="SAM-dependent_MTases_sf"/>
</dbReference>
<dbReference type="PANTHER" id="PTHR43464:SF19">
    <property type="entry name" value="UBIQUINONE BIOSYNTHESIS O-METHYLTRANSFERASE, MITOCHONDRIAL"/>
    <property type="match status" value="1"/>
</dbReference>
<gene>
    <name evidence="6" type="primary">ubiG</name>
    <name evidence="6" type="ordered locus">AM1_5013</name>
</gene>
<evidence type="ECO:0000259" key="5">
    <source>
        <dbReference type="Pfam" id="PF08241"/>
    </source>
</evidence>
<dbReference type="Gene3D" id="3.40.50.150">
    <property type="entry name" value="Vaccinia Virus protein VP39"/>
    <property type="match status" value="1"/>
</dbReference>
<dbReference type="GO" id="GO:0032259">
    <property type="term" value="P:methylation"/>
    <property type="evidence" value="ECO:0007669"/>
    <property type="project" value="UniProtKB-KW"/>
</dbReference>
<dbReference type="HOGENOM" id="CLU_042432_4_1_3"/>
<keyword evidence="4" id="KW-0949">S-adenosyl-L-methionine</keyword>
<feature type="domain" description="Methyltransferase type 11" evidence="5">
    <location>
        <begin position="50"/>
        <end position="145"/>
    </location>
</feature>
<dbReference type="eggNOG" id="COG2227">
    <property type="taxonomic scope" value="Bacteria"/>
</dbReference>
<evidence type="ECO:0000313" key="7">
    <source>
        <dbReference type="Proteomes" id="UP000000268"/>
    </source>
</evidence>
<protein>
    <submittedName>
        <fullName evidence="6">3-demethylubiquinone-9 3-methyltransferase</fullName>
    </submittedName>
</protein>
<dbReference type="EMBL" id="CP000828">
    <property type="protein sequence ID" value="ABW29979.1"/>
    <property type="molecule type" value="Genomic_DNA"/>
</dbReference>
<dbReference type="GO" id="GO:0061542">
    <property type="term" value="F:3-demethylubiquinol 3-O-methyltransferase activity"/>
    <property type="evidence" value="ECO:0007669"/>
    <property type="project" value="InterPro"/>
</dbReference>
<evidence type="ECO:0000256" key="1">
    <source>
        <dbReference type="ARBA" id="ARBA00022603"/>
    </source>
</evidence>